<evidence type="ECO:0000259" key="5">
    <source>
        <dbReference type="Pfam" id="PF08241"/>
    </source>
</evidence>
<proteinExistence type="predicted"/>
<evidence type="ECO:0000313" key="6">
    <source>
        <dbReference type="EMBL" id="MBL1097080.1"/>
    </source>
</evidence>
<evidence type="ECO:0000256" key="3">
    <source>
        <dbReference type="ARBA" id="ARBA00022691"/>
    </source>
</evidence>
<dbReference type="GO" id="GO:0032259">
    <property type="term" value="P:methylation"/>
    <property type="evidence" value="ECO:0007669"/>
    <property type="project" value="UniProtKB-KW"/>
</dbReference>
<dbReference type="Gene3D" id="3.40.50.150">
    <property type="entry name" value="Vaccinia Virus protein VP39"/>
    <property type="match status" value="1"/>
</dbReference>
<dbReference type="Proteomes" id="UP000634229">
    <property type="component" value="Unassembled WGS sequence"/>
</dbReference>
<sequence length="205" mass="22459">MSRTYWNHNVHYHPLVLDAVPDGCGTALDIGCGDGLLARKLAGRVASVTGVDRSAEMVRLARASEPHGAPPPHVTYVEADFLAPSAHRLPEGGYDFISAVAVVHHMEFAEAVRAMVRLLAPGGRLAIVGLARNRTPLDWVISGAGVPVARSRARRNGGKTHPDGMPLQTPGMSWGQVRREARRLLPGCRFRRHLLWRYSLVWDKV</sequence>
<feature type="domain" description="Methyltransferase type 11" evidence="5">
    <location>
        <begin position="28"/>
        <end position="127"/>
    </location>
</feature>
<dbReference type="PANTHER" id="PTHR43464">
    <property type="entry name" value="METHYLTRANSFERASE"/>
    <property type="match status" value="1"/>
</dbReference>
<dbReference type="GO" id="GO:0008168">
    <property type="term" value="F:methyltransferase activity"/>
    <property type="evidence" value="ECO:0007669"/>
    <property type="project" value="UniProtKB-KW"/>
</dbReference>
<name>A0ABS1NAW2_9ACTN</name>
<feature type="region of interest" description="Disordered" evidence="4">
    <location>
        <begin position="151"/>
        <end position="172"/>
    </location>
</feature>
<keyword evidence="7" id="KW-1185">Reference proteome</keyword>
<dbReference type="InterPro" id="IPR029063">
    <property type="entry name" value="SAM-dependent_MTases_sf"/>
</dbReference>
<dbReference type="EMBL" id="JAERRF010000005">
    <property type="protein sequence ID" value="MBL1097080.1"/>
    <property type="molecule type" value="Genomic_DNA"/>
</dbReference>
<dbReference type="InterPro" id="IPR013216">
    <property type="entry name" value="Methyltransf_11"/>
</dbReference>
<keyword evidence="3" id="KW-0949">S-adenosyl-L-methionine</keyword>
<evidence type="ECO:0000256" key="4">
    <source>
        <dbReference type="SAM" id="MobiDB-lite"/>
    </source>
</evidence>
<dbReference type="CDD" id="cd02440">
    <property type="entry name" value="AdoMet_MTases"/>
    <property type="match status" value="1"/>
</dbReference>
<keyword evidence="2" id="KW-0808">Transferase</keyword>
<dbReference type="RefSeq" id="WP_201874152.1">
    <property type="nucleotide sequence ID" value="NZ_JAERRF010000005.1"/>
</dbReference>
<gene>
    <name evidence="6" type="ORF">JK363_10415</name>
</gene>
<reference evidence="6 7" key="1">
    <citation type="submission" date="2021-01" db="EMBL/GenBank/DDBJ databases">
        <title>WGS of actinomycetes isolated from Thailand.</title>
        <authorList>
            <person name="Thawai C."/>
        </authorList>
    </citation>
    <scope>NUCLEOTIDE SEQUENCE [LARGE SCALE GENOMIC DNA]</scope>
    <source>
        <strain evidence="6 7">CA1R205</strain>
    </source>
</reference>
<dbReference type="PANTHER" id="PTHR43464:SF19">
    <property type="entry name" value="UBIQUINONE BIOSYNTHESIS O-METHYLTRANSFERASE, MITOCHONDRIAL"/>
    <property type="match status" value="1"/>
</dbReference>
<dbReference type="Pfam" id="PF08241">
    <property type="entry name" value="Methyltransf_11"/>
    <property type="match status" value="1"/>
</dbReference>
<dbReference type="SUPFAM" id="SSF53335">
    <property type="entry name" value="S-adenosyl-L-methionine-dependent methyltransferases"/>
    <property type="match status" value="1"/>
</dbReference>
<keyword evidence="1 6" id="KW-0489">Methyltransferase</keyword>
<comment type="caution">
    <text evidence="6">The sequence shown here is derived from an EMBL/GenBank/DDBJ whole genome shotgun (WGS) entry which is preliminary data.</text>
</comment>
<accession>A0ABS1NAW2</accession>
<evidence type="ECO:0000256" key="1">
    <source>
        <dbReference type="ARBA" id="ARBA00022603"/>
    </source>
</evidence>
<protein>
    <submittedName>
        <fullName evidence="6">Class I SAM-dependent methyltransferase</fullName>
    </submittedName>
</protein>
<evidence type="ECO:0000256" key="2">
    <source>
        <dbReference type="ARBA" id="ARBA00022679"/>
    </source>
</evidence>
<evidence type="ECO:0000313" key="7">
    <source>
        <dbReference type="Proteomes" id="UP000634229"/>
    </source>
</evidence>
<organism evidence="6 7">
    <name type="scientific">Streptomyces coffeae</name>
    <dbReference type="NCBI Taxonomy" id="621382"/>
    <lineage>
        <taxon>Bacteria</taxon>
        <taxon>Bacillati</taxon>
        <taxon>Actinomycetota</taxon>
        <taxon>Actinomycetes</taxon>
        <taxon>Kitasatosporales</taxon>
        <taxon>Streptomycetaceae</taxon>
        <taxon>Streptomyces</taxon>
    </lineage>
</organism>